<evidence type="ECO:0000256" key="2">
    <source>
        <dbReference type="ARBA" id="ARBA00023315"/>
    </source>
</evidence>
<dbReference type="Gene3D" id="3.40.630.30">
    <property type="match status" value="1"/>
</dbReference>
<dbReference type="AlphaFoldDB" id="A0A972K207"/>
<evidence type="ECO:0000313" key="5">
    <source>
        <dbReference type="Proteomes" id="UP000641588"/>
    </source>
</evidence>
<dbReference type="GO" id="GO:0016747">
    <property type="term" value="F:acyltransferase activity, transferring groups other than amino-acyl groups"/>
    <property type="evidence" value="ECO:0007669"/>
    <property type="project" value="InterPro"/>
</dbReference>
<dbReference type="EMBL" id="WHOD01000070">
    <property type="protein sequence ID" value="NOU95395.1"/>
    <property type="molecule type" value="Genomic_DNA"/>
</dbReference>
<sequence>MFEAVKQLKDIVIRRIDWLDARELSQLLRESEDEGFRLVKRLVSEFESGHNRFDQPGEVLYGAYEDNQLIGICGLNQDPYLQDRTTGRVRRLYVLPAYRRRRIGHKLVKVVTGYAQDYYVRLTLKTDNPLAAQFYEKLGFHSNDPTPHSTHYIDLFHSEDRIATQTPF</sequence>
<evidence type="ECO:0000313" key="4">
    <source>
        <dbReference type="EMBL" id="NOU95395.1"/>
    </source>
</evidence>
<accession>A0A972K207</accession>
<dbReference type="InterPro" id="IPR016181">
    <property type="entry name" value="Acyl_CoA_acyltransferase"/>
</dbReference>
<reference evidence="4" key="1">
    <citation type="submission" date="2019-10" db="EMBL/GenBank/DDBJ databases">
        <title>Description of Paenibacillus glebae sp. nov.</title>
        <authorList>
            <person name="Carlier A."/>
            <person name="Qi S."/>
        </authorList>
    </citation>
    <scope>NUCLEOTIDE SEQUENCE</scope>
    <source>
        <strain evidence="4">LMG 31456</strain>
    </source>
</reference>
<dbReference type="PANTHER" id="PTHR43877">
    <property type="entry name" value="AMINOALKYLPHOSPHONATE N-ACETYLTRANSFERASE-RELATED-RELATED"/>
    <property type="match status" value="1"/>
</dbReference>
<dbReference type="PROSITE" id="PS51186">
    <property type="entry name" value="GNAT"/>
    <property type="match status" value="1"/>
</dbReference>
<evidence type="ECO:0000256" key="1">
    <source>
        <dbReference type="ARBA" id="ARBA00022679"/>
    </source>
</evidence>
<gene>
    <name evidence="4" type="ORF">GC093_19510</name>
</gene>
<keyword evidence="2" id="KW-0012">Acyltransferase</keyword>
<dbReference type="Pfam" id="PF00583">
    <property type="entry name" value="Acetyltransf_1"/>
    <property type="match status" value="1"/>
</dbReference>
<comment type="caution">
    <text evidence="4">The sequence shown here is derived from an EMBL/GenBank/DDBJ whole genome shotgun (WGS) entry which is preliminary data.</text>
</comment>
<keyword evidence="1" id="KW-0808">Transferase</keyword>
<organism evidence="4 5">
    <name type="scientific">Paenibacillus foliorum</name>
    <dbReference type="NCBI Taxonomy" id="2654974"/>
    <lineage>
        <taxon>Bacteria</taxon>
        <taxon>Bacillati</taxon>
        <taxon>Bacillota</taxon>
        <taxon>Bacilli</taxon>
        <taxon>Bacillales</taxon>
        <taxon>Paenibacillaceae</taxon>
        <taxon>Paenibacillus</taxon>
    </lineage>
</organism>
<dbReference type="Proteomes" id="UP000641588">
    <property type="component" value="Unassembled WGS sequence"/>
</dbReference>
<name>A0A972K207_9BACL</name>
<protein>
    <submittedName>
        <fullName evidence="4">GNAT family N-acetyltransferase</fullName>
    </submittedName>
</protein>
<feature type="domain" description="N-acetyltransferase" evidence="3">
    <location>
        <begin position="11"/>
        <end position="159"/>
    </location>
</feature>
<proteinExistence type="predicted"/>
<dbReference type="InterPro" id="IPR000182">
    <property type="entry name" value="GNAT_dom"/>
</dbReference>
<keyword evidence="5" id="KW-1185">Reference proteome</keyword>
<dbReference type="CDD" id="cd04301">
    <property type="entry name" value="NAT_SF"/>
    <property type="match status" value="1"/>
</dbReference>
<dbReference type="SUPFAM" id="SSF55729">
    <property type="entry name" value="Acyl-CoA N-acyltransferases (Nat)"/>
    <property type="match status" value="1"/>
</dbReference>
<evidence type="ECO:0000259" key="3">
    <source>
        <dbReference type="PROSITE" id="PS51186"/>
    </source>
</evidence>
<dbReference type="InterPro" id="IPR050832">
    <property type="entry name" value="Bact_Acetyltransf"/>
</dbReference>